<evidence type="ECO:0000313" key="2">
    <source>
        <dbReference type="Proteomes" id="UP000051311"/>
    </source>
</evidence>
<dbReference type="eggNOG" id="ENOG5030A7Q">
    <property type="taxonomic scope" value="Bacteria"/>
</dbReference>
<proteinExistence type="predicted"/>
<gene>
    <name evidence="1" type="ORF">FC37_GL000979</name>
</gene>
<accession>A0A0R1NZU8</accession>
<dbReference type="EMBL" id="AZEL01000026">
    <property type="protein sequence ID" value="KRL23253.1"/>
    <property type="molecule type" value="Genomic_DNA"/>
</dbReference>
<organism evidence="1 2">
    <name type="scientific">Lactobacillus gallinarum DSM 10532 = JCM 2011</name>
    <dbReference type="NCBI Taxonomy" id="1423748"/>
    <lineage>
        <taxon>Bacteria</taxon>
        <taxon>Bacillati</taxon>
        <taxon>Bacillota</taxon>
        <taxon>Bacilli</taxon>
        <taxon>Lactobacillales</taxon>
        <taxon>Lactobacillaceae</taxon>
        <taxon>Lactobacillus</taxon>
    </lineage>
</organism>
<dbReference type="PATRIC" id="fig|1423748.3.peg.1025"/>
<dbReference type="AlphaFoldDB" id="A0A0R1NZU8"/>
<reference evidence="1 2" key="1">
    <citation type="journal article" date="2015" name="Genome Announc.">
        <title>Expanding the biotechnology potential of lactobacilli through comparative genomics of 213 strains and associated genera.</title>
        <authorList>
            <person name="Sun Z."/>
            <person name="Harris H.M."/>
            <person name="McCann A."/>
            <person name="Guo C."/>
            <person name="Argimon S."/>
            <person name="Zhang W."/>
            <person name="Yang X."/>
            <person name="Jeffery I.B."/>
            <person name="Cooney J.C."/>
            <person name="Kagawa T.F."/>
            <person name="Liu W."/>
            <person name="Song Y."/>
            <person name="Salvetti E."/>
            <person name="Wrobel A."/>
            <person name="Rasinkangas P."/>
            <person name="Parkhill J."/>
            <person name="Rea M.C."/>
            <person name="O'Sullivan O."/>
            <person name="Ritari J."/>
            <person name="Douillard F.P."/>
            <person name="Paul Ross R."/>
            <person name="Yang R."/>
            <person name="Briner A.E."/>
            <person name="Felis G.E."/>
            <person name="de Vos W.M."/>
            <person name="Barrangou R."/>
            <person name="Klaenhammer T.R."/>
            <person name="Caufield P.W."/>
            <person name="Cui Y."/>
            <person name="Zhang H."/>
            <person name="O'Toole P.W."/>
        </authorList>
    </citation>
    <scope>NUCLEOTIDE SEQUENCE [LARGE SCALE GENOMIC DNA]</scope>
    <source>
        <strain evidence="1 2">DSM 10532</strain>
    </source>
</reference>
<sequence length="94" mass="10479">MLNLFVKATTIRVEEGVFYDKETESVLEDKNLTDSEISQELIDKDNSTENVKPSEVDFLRKKPDLATQIDFTLLGNLTGLSKEAKEEAAVTAAK</sequence>
<name>A0A0R1NZU8_9LACO</name>
<evidence type="ECO:0000313" key="1">
    <source>
        <dbReference type="EMBL" id="KRL23253.1"/>
    </source>
</evidence>
<dbReference type="Proteomes" id="UP000051311">
    <property type="component" value="Unassembled WGS sequence"/>
</dbReference>
<dbReference type="STRING" id="1423748.FC37_GL000979"/>
<comment type="caution">
    <text evidence="1">The sequence shown here is derived from an EMBL/GenBank/DDBJ whole genome shotgun (WGS) entry which is preliminary data.</text>
</comment>
<protein>
    <submittedName>
        <fullName evidence="1">Uncharacterized protein</fullName>
    </submittedName>
</protein>
<dbReference type="RefSeq" id="WP_025005556.1">
    <property type="nucleotide sequence ID" value="NZ_AZEL01000026.1"/>
</dbReference>